<name>W9GW97_9PROT</name>
<dbReference type="PANTHER" id="PTHR30007">
    <property type="entry name" value="PHP DOMAIN PROTEIN"/>
    <property type="match status" value="1"/>
</dbReference>
<dbReference type="Pfam" id="PF13586">
    <property type="entry name" value="DDE_Tnp_1_2"/>
    <property type="match status" value="1"/>
</dbReference>
<accession>W9GW97</accession>
<proteinExistence type="predicted"/>
<dbReference type="EMBL" id="AVFL01000072">
    <property type="protein sequence ID" value="EWY35753.1"/>
    <property type="molecule type" value="Genomic_DNA"/>
</dbReference>
<evidence type="ECO:0000313" key="3">
    <source>
        <dbReference type="Proteomes" id="UP000019486"/>
    </source>
</evidence>
<feature type="domain" description="Transposase DDE" evidence="1">
    <location>
        <begin position="7"/>
        <end position="88"/>
    </location>
</feature>
<dbReference type="PANTHER" id="PTHR30007:SF1">
    <property type="entry name" value="BLR1914 PROTEIN"/>
    <property type="match status" value="1"/>
</dbReference>
<gene>
    <name evidence="2" type="ORF">N825_35880</name>
</gene>
<dbReference type="InterPro" id="IPR025668">
    <property type="entry name" value="Tnp_DDE_dom"/>
</dbReference>
<organism evidence="2 3">
    <name type="scientific">Skermanella stibiiresistens SB22</name>
    <dbReference type="NCBI Taxonomy" id="1385369"/>
    <lineage>
        <taxon>Bacteria</taxon>
        <taxon>Pseudomonadati</taxon>
        <taxon>Pseudomonadota</taxon>
        <taxon>Alphaproteobacteria</taxon>
        <taxon>Rhodospirillales</taxon>
        <taxon>Azospirillaceae</taxon>
        <taxon>Skermanella</taxon>
    </lineage>
</organism>
<protein>
    <recommendedName>
        <fullName evidence="1">Transposase DDE domain-containing protein</fullName>
    </recommendedName>
</protein>
<dbReference type="PATRIC" id="fig|1385369.3.peg.7175"/>
<dbReference type="STRING" id="1385369.N825_35880"/>
<evidence type="ECO:0000313" key="2">
    <source>
        <dbReference type="EMBL" id="EWY35753.1"/>
    </source>
</evidence>
<reference evidence="2 3" key="1">
    <citation type="submission" date="2013-08" db="EMBL/GenBank/DDBJ databases">
        <title>The genome sequence of Skermanella stibiiresistens.</title>
        <authorList>
            <person name="Zhu W."/>
            <person name="Wang G."/>
        </authorList>
    </citation>
    <scope>NUCLEOTIDE SEQUENCE [LARGE SCALE GENOMIC DNA]</scope>
    <source>
        <strain evidence="2 3">SB22</strain>
    </source>
</reference>
<comment type="caution">
    <text evidence="2">The sequence shown here is derived from an EMBL/GenBank/DDBJ whole genome shotgun (WGS) entry which is preliminary data.</text>
</comment>
<dbReference type="Proteomes" id="UP000019486">
    <property type="component" value="Unassembled WGS sequence"/>
</dbReference>
<evidence type="ECO:0000259" key="1">
    <source>
        <dbReference type="Pfam" id="PF13586"/>
    </source>
</evidence>
<sequence length="92" mass="10933">MRGCRHVLADKGYDSDKLRAVIRGKGARPVIPGRSSRKRKMRFDKTRYRFRWTVGAVFYRLKDFRRVATRYDKLARNYEATLAIATMVAYWL</sequence>
<keyword evidence="3" id="KW-1185">Reference proteome</keyword>
<dbReference type="AlphaFoldDB" id="W9GW97"/>